<dbReference type="InterPro" id="IPR015883">
    <property type="entry name" value="Glyco_hydro_20_cat"/>
</dbReference>
<dbReference type="EMBL" id="CDMW01000001">
    <property type="protein sequence ID" value="CEL90324.1"/>
    <property type="molecule type" value="Genomic_DNA"/>
</dbReference>
<evidence type="ECO:0000256" key="2">
    <source>
        <dbReference type="ARBA" id="ARBA00022801"/>
    </source>
</evidence>
<evidence type="ECO:0000259" key="4">
    <source>
        <dbReference type="Pfam" id="PF00728"/>
    </source>
</evidence>
<name>A0A0B7GQJ5_STRSA</name>
<dbReference type="AlphaFoldDB" id="A0A0B7GQJ5"/>
<feature type="active site" description="Proton donor" evidence="3">
    <location>
        <position position="304"/>
    </location>
</feature>
<dbReference type="EC" id="3.2.1.52" evidence="5"/>
<comment type="similarity">
    <text evidence="1">Belongs to the glycosyl hydrolase 20 family.</text>
</comment>
<sequence>MKQGITPQYWKQENSGRYFTKETKIFSPLPILTDTLLAHPRARNNGQLAFSAIHFIEGISREVGQEVMQSFSLPYPSNTEAHIVKITEDGIFVYALSKRGLFYGAISIIQMLQDGYLPYGLVYDEPVCSERGLKVFLPSRKNMDFFKQFVDMLAFFKYNTLMIEIGGAMEYKKHPEINQEWIKYCADMAEYSGKTKEIQDYTFPWYKNAIHMENGDGEFLSQNDVKDLVLYCKERFFEVIPEVPSLGHCDYLMLGHPEIAEIPEDPYPDTYCPSNPASYELLFDVLDEIIDVFEPEVINIGHDEYYSIAMCDRCKGKAGADIFAEDIIKIYDHLKQKNVRTMIWGDKLLKNAIVPDAGPFGGAEIIMYTPQFKKDTGTKVGIMPATWQAIHQIPKDVEILHWLWSLDEKLEDEVLEEGFSIRYGNFEGYLFPHWAEHLKKGSKGAIISNWSTLNEVILQRNVIFFGLAYAYEMFWNHDYRDEDYATIRDKTLSYLFHYHYPDLQNHSRSLEPLAQPSWIEIGYATDYFVEYQWFVDGVFPEMETYQIGNILLTYADQTEFTVPIIFGENIGKTSVEWDRTTNTNPLPGEPIYKVDEQLFEVSLRTKPYQKEQQTFFAFPIQNPYPEKELKNVAVQTEADKDYQIFVDQIVYYH</sequence>
<keyword evidence="2 5" id="KW-0378">Hydrolase</keyword>
<proteinExistence type="inferred from homology"/>
<dbReference type="InterPro" id="IPR029018">
    <property type="entry name" value="Hex-like_dom2"/>
</dbReference>
<dbReference type="RefSeq" id="WP_072073963.1">
    <property type="nucleotide sequence ID" value="NZ_CDMW01000001.1"/>
</dbReference>
<dbReference type="Gene3D" id="3.30.379.10">
    <property type="entry name" value="Chitobiase/beta-hexosaminidase domain 2-like"/>
    <property type="match status" value="1"/>
</dbReference>
<accession>A0A0B7GQJ5</accession>
<evidence type="ECO:0000256" key="1">
    <source>
        <dbReference type="ARBA" id="ARBA00006285"/>
    </source>
</evidence>
<dbReference type="InterPro" id="IPR052764">
    <property type="entry name" value="GH20_Enzymes"/>
</dbReference>
<dbReference type="Proteomes" id="UP000183504">
    <property type="component" value="Unassembled WGS sequence"/>
</dbReference>
<dbReference type="PANTHER" id="PTHR43678">
    <property type="entry name" value="PUTATIVE (AFU_ORTHOLOGUE AFUA_2G00640)-RELATED"/>
    <property type="match status" value="1"/>
</dbReference>
<feature type="domain" description="Glycoside hydrolase family 20 catalytic" evidence="4">
    <location>
        <begin position="143"/>
        <end position="352"/>
    </location>
</feature>
<organism evidence="5 6">
    <name type="scientific">Streptococcus sanguinis</name>
    <dbReference type="NCBI Taxonomy" id="1305"/>
    <lineage>
        <taxon>Bacteria</taxon>
        <taxon>Bacillati</taxon>
        <taxon>Bacillota</taxon>
        <taxon>Bacilli</taxon>
        <taxon>Lactobacillales</taxon>
        <taxon>Streptococcaceae</taxon>
        <taxon>Streptococcus</taxon>
    </lineage>
</organism>
<protein>
    <submittedName>
        <fullName evidence="5">Beta-hexosaminidase</fullName>
        <ecNumber evidence="5">3.2.1.52</ecNumber>
    </submittedName>
</protein>
<dbReference type="PRINTS" id="PR00738">
    <property type="entry name" value="GLHYDRLASE20"/>
</dbReference>
<dbReference type="InterPro" id="IPR017853">
    <property type="entry name" value="GH"/>
</dbReference>
<evidence type="ECO:0000313" key="6">
    <source>
        <dbReference type="Proteomes" id="UP000183504"/>
    </source>
</evidence>
<keyword evidence="5" id="KW-0326">Glycosidase</keyword>
<dbReference type="PANTHER" id="PTHR43678:SF1">
    <property type="entry name" value="BETA-N-ACETYLHEXOSAMINIDASE"/>
    <property type="match status" value="1"/>
</dbReference>
<dbReference type="GO" id="GO:0005975">
    <property type="term" value="P:carbohydrate metabolic process"/>
    <property type="evidence" value="ECO:0007669"/>
    <property type="project" value="InterPro"/>
</dbReference>
<dbReference type="SUPFAM" id="SSF51445">
    <property type="entry name" value="(Trans)glycosidases"/>
    <property type="match status" value="1"/>
</dbReference>
<dbReference type="Pfam" id="PF00728">
    <property type="entry name" value="Glyco_hydro_20"/>
    <property type="match status" value="1"/>
</dbReference>
<dbReference type="GO" id="GO:0004563">
    <property type="term" value="F:beta-N-acetylhexosaminidase activity"/>
    <property type="evidence" value="ECO:0007669"/>
    <property type="project" value="UniProtKB-EC"/>
</dbReference>
<dbReference type="SUPFAM" id="SSF55545">
    <property type="entry name" value="beta-N-acetylhexosaminidase-like domain"/>
    <property type="match status" value="1"/>
</dbReference>
<evidence type="ECO:0000313" key="5">
    <source>
        <dbReference type="EMBL" id="CEL90324.1"/>
    </source>
</evidence>
<gene>
    <name evidence="5" type="primary">hex</name>
    <name evidence="5" type="ORF">SSV_1024</name>
</gene>
<dbReference type="InterPro" id="IPR025705">
    <property type="entry name" value="Beta_hexosaminidase_sua/sub"/>
</dbReference>
<reference evidence="5 6" key="1">
    <citation type="submission" date="2015-01" db="EMBL/GenBank/DDBJ databases">
        <authorList>
            <person name="Pelicic Vladimir"/>
        </authorList>
    </citation>
    <scope>NUCLEOTIDE SEQUENCE [LARGE SCALE GENOMIC DNA]</scope>
    <source>
        <strain evidence="5 6">2908</strain>
    </source>
</reference>
<dbReference type="Gene3D" id="3.20.20.80">
    <property type="entry name" value="Glycosidases"/>
    <property type="match status" value="1"/>
</dbReference>
<evidence type="ECO:0000256" key="3">
    <source>
        <dbReference type="PIRSR" id="PIRSR625705-1"/>
    </source>
</evidence>